<dbReference type="EMBL" id="LR743604">
    <property type="protein sequence ID" value="CAA2633766.1"/>
    <property type="molecule type" value="Genomic_DNA"/>
</dbReference>
<evidence type="ECO:0000259" key="7">
    <source>
        <dbReference type="PROSITE" id="PS50103"/>
    </source>
</evidence>
<evidence type="ECO:0000256" key="2">
    <source>
        <dbReference type="ARBA" id="ARBA00022771"/>
    </source>
</evidence>
<gene>
    <name evidence="8" type="ORF">SI7747_17019249</name>
</gene>
<evidence type="ECO:0000256" key="3">
    <source>
        <dbReference type="ARBA" id="ARBA00022833"/>
    </source>
</evidence>
<keyword evidence="9" id="KW-1185">Reference proteome</keyword>
<dbReference type="SUPFAM" id="SSF90229">
    <property type="entry name" value="CCCH zinc finger"/>
    <property type="match status" value="1"/>
</dbReference>
<dbReference type="PANTHER" id="PTHR24009:SF0">
    <property type="entry name" value="ZINC FINGER CCCH DOMAIN-CONTAINING PROTEIN 18"/>
    <property type="match status" value="1"/>
</dbReference>
<keyword evidence="4" id="KW-0694">RNA-binding</keyword>
<dbReference type="InterPro" id="IPR036855">
    <property type="entry name" value="Znf_CCCH_sf"/>
</dbReference>
<dbReference type="AlphaFoldDB" id="A0A7I8JT93"/>
<evidence type="ECO:0000256" key="1">
    <source>
        <dbReference type="ARBA" id="ARBA00022723"/>
    </source>
</evidence>
<name>A0A7I8JT93_SPIIN</name>
<dbReference type="Pfam" id="PF23182">
    <property type="entry name" value="PABC_AtC3H46"/>
    <property type="match status" value="1"/>
</dbReference>
<accession>A0A7I8JT93</accession>
<evidence type="ECO:0000313" key="9">
    <source>
        <dbReference type="Proteomes" id="UP001189122"/>
    </source>
</evidence>
<dbReference type="GO" id="GO:0003677">
    <property type="term" value="F:DNA binding"/>
    <property type="evidence" value="ECO:0007669"/>
    <property type="project" value="UniProtKB-KW"/>
</dbReference>
<dbReference type="Proteomes" id="UP001189122">
    <property type="component" value="Unassembled WGS sequence"/>
</dbReference>
<evidence type="ECO:0000313" key="8">
    <source>
        <dbReference type="EMBL" id="CAA2633766.1"/>
    </source>
</evidence>
<evidence type="ECO:0000256" key="4">
    <source>
        <dbReference type="ARBA" id="ARBA00022884"/>
    </source>
</evidence>
<dbReference type="GO" id="GO:0008270">
    <property type="term" value="F:zinc ion binding"/>
    <property type="evidence" value="ECO:0007669"/>
    <property type="project" value="UniProtKB-KW"/>
</dbReference>
<protein>
    <recommendedName>
        <fullName evidence="7">C3H1-type domain-containing protein</fullName>
    </recommendedName>
</protein>
<keyword evidence="3 6" id="KW-0862">Zinc</keyword>
<reference evidence="8 9" key="1">
    <citation type="submission" date="2019-12" db="EMBL/GenBank/DDBJ databases">
        <authorList>
            <person name="Scholz U."/>
            <person name="Mascher M."/>
            <person name="Fiebig A."/>
        </authorList>
    </citation>
    <scope>NUCLEOTIDE SEQUENCE</scope>
</reference>
<evidence type="ECO:0000256" key="6">
    <source>
        <dbReference type="PROSITE-ProRule" id="PRU00723"/>
    </source>
</evidence>
<dbReference type="EMBL" id="CACRZD030000017">
    <property type="protein sequence ID" value="CAA6672833.1"/>
    <property type="molecule type" value="Genomic_DNA"/>
</dbReference>
<dbReference type="GO" id="GO:0003723">
    <property type="term" value="F:RNA binding"/>
    <property type="evidence" value="ECO:0007669"/>
    <property type="project" value="UniProtKB-KW"/>
</dbReference>
<keyword evidence="2 6" id="KW-0863">Zinc-finger</keyword>
<keyword evidence="1 6" id="KW-0479">Metal-binding</keyword>
<dbReference type="InterPro" id="IPR000571">
    <property type="entry name" value="Znf_CCCH"/>
</dbReference>
<dbReference type="PROSITE" id="PS50103">
    <property type="entry name" value="ZF_C3H1"/>
    <property type="match status" value="1"/>
</dbReference>
<organism evidence="8">
    <name type="scientific">Spirodela intermedia</name>
    <name type="common">Intermediate duckweed</name>
    <dbReference type="NCBI Taxonomy" id="51605"/>
    <lineage>
        <taxon>Eukaryota</taxon>
        <taxon>Viridiplantae</taxon>
        <taxon>Streptophyta</taxon>
        <taxon>Embryophyta</taxon>
        <taxon>Tracheophyta</taxon>
        <taxon>Spermatophyta</taxon>
        <taxon>Magnoliopsida</taxon>
        <taxon>Liliopsida</taxon>
        <taxon>Araceae</taxon>
        <taxon>Lemnoideae</taxon>
        <taxon>Spirodela</taxon>
    </lineage>
</organism>
<sequence length="234" mass="26680">MKLSKVTKIIMSRIQRIKPELDPQIIEYLMLKDYGDQEMIRLAFGPALFLLFNNPCCSYSSLGPHIALESQKALPNLDMIHGAPLWEDNYGYYEDPTKGHLVARSRRRSTSLPKLFPKACHYYPKGYCKHGVNCCYLHDQLTLGLTPPNSSELGAKTKWSHLPHGQHSIMLVEDALKYLQLGSAKNEMGSNVFGSQHIYFTFPSNSSLDEDDKNPHYICGSHVRVKPQREVLNW</sequence>
<keyword evidence="5" id="KW-0238">DNA-binding</keyword>
<dbReference type="PANTHER" id="PTHR24009">
    <property type="entry name" value="RNA-BINDING (RRM/RBD/RNP MOTIFS)"/>
    <property type="match status" value="1"/>
</dbReference>
<feature type="domain" description="C3H1-type" evidence="7">
    <location>
        <begin position="114"/>
        <end position="141"/>
    </location>
</feature>
<dbReference type="InterPro" id="IPR056276">
    <property type="entry name" value="AtC3H46-like_PABC-like"/>
</dbReference>
<proteinExistence type="predicted"/>
<feature type="zinc finger region" description="C3H1-type" evidence="6">
    <location>
        <begin position="114"/>
        <end position="141"/>
    </location>
</feature>
<evidence type="ECO:0000256" key="5">
    <source>
        <dbReference type="ARBA" id="ARBA00023125"/>
    </source>
</evidence>